<sequence>MNLSISDRRKMAGNLNIFDDDSISTWSNSQMNRFLEDMPGFGEEERGWKVVPSISGRLLNPKFQKKVKTRKEGGKKKKRKRIEKKMKKCDEHVKTISPMSWGEISSQIDNLNKIKQEMRRVTTPLNCEHSSLCNMLGFPHSAYISHRLAATFSELFSDNGLNHTNIFYFLWEEIRKDCNENDVNQDELPVYEISDSVCGKDIEIDRLSDLNEIDDVEDVDDQPAA</sequence>
<keyword evidence="2" id="KW-1185">Reference proteome</keyword>
<dbReference type="Proteomes" id="UP000683360">
    <property type="component" value="Unassembled WGS sequence"/>
</dbReference>
<reference evidence="1" key="1">
    <citation type="submission" date="2021-03" db="EMBL/GenBank/DDBJ databases">
        <authorList>
            <person name="Bekaert M."/>
        </authorList>
    </citation>
    <scope>NUCLEOTIDE SEQUENCE</scope>
</reference>
<organism evidence="1 2">
    <name type="scientific">Mytilus edulis</name>
    <name type="common">Blue mussel</name>
    <dbReference type="NCBI Taxonomy" id="6550"/>
    <lineage>
        <taxon>Eukaryota</taxon>
        <taxon>Metazoa</taxon>
        <taxon>Spiralia</taxon>
        <taxon>Lophotrochozoa</taxon>
        <taxon>Mollusca</taxon>
        <taxon>Bivalvia</taxon>
        <taxon>Autobranchia</taxon>
        <taxon>Pteriomorphia</taxon>
        <taxon>Mytilida</taxon>
        <taxon>Mytiloidea</taxon>
        <taxon>Mytilidae</taxon>
        <taxon>Mytilinae</taxon>
        <taxon>Mytilus</taxon>
    </lineage>
</organism>
<name>A0A8S3RBQ5_MYTED</name>
<evidence type="ECO:0000313" key="2">
    <source>
        <dbReference type="Proteomes" id="UP000683360"/>
    </source>
</evidence>
<evidence type="ECO:0000313" key="1">
    <source>
        <dbReference type="EMBL" id="CAG2204292.1"/>
    </source>
</evidence>
<protein>
    <submittedName>
        <fullName evidence="1">Uncharacterized protein</fullName>
    </submittedName>
</protein>
<proteinExistence type="predicted"/>
<comment type="caution">
    <text evidence="1">The sequence shown here is derived from an EMBL/GenBank/DDBJ whole genome shotgun (WGS) entry which is preliminary data.</text>
</comment>
<dbReference type="AlphaFoldDB" id="A0A8S3RBQ5"/>
<accession>A0A8S3RBQ5</accession>
<dbReference type="EMBL" id="CAJPWZ010000942">
    <property type="protein sequence ID" value="CAG2204292.1"/>
    <property type="molecule type" value="Genomic_DNA"/>
</dbReference>
<gene>
    <name evidence="1" type="ORF">MEDL_18757</name>
</gene>